<protein>
    <submittedName>
        <fullName evidence="1">Piwi domain-containing protein</fullName>
    </submittedName>
</protein>
<proteinExistence type="predicted"/>
<organism evidence="1">
    <name type="scientific">Gongylonema pulchrum</name>
    <dbReference type="NCBI Taxonomy" id="637853"/>
    <lineage>
        <taxon>Eukaryota</taxon>
        <taxon>Metazoa</taxon>
        <taxon>Ecdysozoa</taxon>
        <taxon>Nematoda</taxon>
        <taxon>Chromadorea</taxon>
        <taxon>Rhabditida</taxon>
        <taxon>Spirurina</taxon>
        <taxon>Spiruromorpha</taxon>
        <taxon>Spiruroidea</taxon>
        <taxon>Gongylonematidae</taxon>
        <taxon>Gongylonema</taxon>
    </lineage>
</organism>
<reference evidence="1" key="1">
    <citation type="submission" date="2016-06" db="UniProtKB">
        <authorList>
            <consortium name="WormBaseParasite"/>
        </authorList>
    </citation>
    <scope>IDENTIFICATION</scope>
</reference>
<dbReference type="AlphaFoldDB" id="A0A183D499"/>
<sequence length="155" mass="17972">LQALDLDNSRRFNPFMAAFGVRVSSTPLTVEGHRRGAPQVIYSDAGGRGGIINIDSRNANWRMTGKEYLIVAQLSCWFILYDEQKDEKMVLTFTDCLLRECRKRGIRMVDPIIKNVAFEDLENSFKQIRDMYRNQQPFVIYVDSRDGTHGFFFYA</sequence>
<dbReference type="Gene3D" id="3.40.50.2300">
    <property type="match status" value="1"/>
</dbReference>
<evidence type="ECO:0000313" key="1">
    <source>
        <dbReference type="WBParaSite" id="GPUH_0000354601-mRNA-1"/>
    </source>
</evidence>
<dbReference type="WBParaSite" id="GPUH_0000354601-mRNA-1">
    <property type="protein sequence ID" value="GPUH_0000354601-mRNA-1"/>
    <property type="gene ID" value="GPUH_0000354601"/>
</dbReference>
<name>A0A183D499_9BILA</name>
<accession>A0A183D499</accession>